<keyword evidence="4" id="KW-0813">Transport</keyword>
<evidence type="ECO:0000256" key="1">
    <source>
        <dbReference type="ARBA" id="ARBA00002791"/>
    </source>
</evidence>
<dbReference type="Pfam" id="PF04756">
    <property type="entry name" value="OST3_OST6"/>
    <property type="match status" value="1"/>
</dbReference>
<feature type="transmembrane region" description="Helical" evidence="13">
    <location>
        <begin position="6"/>
        <end position="24"/>
    </location>
</feature>
<organism evidence="14">
    <name type="scientific">Hirondellea gigas</name>
    <dbReference type="NCBI Taxonomy" id="1518452"/>
    <lineage>
        <taxon>Eukaryota</taxon>
        <taxon>Metazoa</taxon>
        <taxon>Ecdysozoa</taxon>
        <taxon>Arthropoda</taxon>
        <taxon>Crustacea</taxon>
        <taxon>Multicrustacea</taxon>
        <taxon>Malacostraca</taxon>
        <taxon>Eumalacostraca</taxon>
        <taxon>Peracarida</taxon>
        <taxon>Amphipoda</taxon>
        <taxon>Amphilochidea</taxon>
        <taxon>Lysianassida</taxon>
        <taxon>Lysianassidira</taxon>
        <taxon>Lysianassoidea</taxon>
        <taxon>Lysianassidae</taxon>
        <taxon>Hirondellea</taxon>
    </lineage>
</organism>
<dbReference type="FunFam" id="3.40.30.10:FF:000009">
    <property type="entry name" value="Tumor suppressor candidate 3"/>
    <property type="match status" value="1"/>
</dbReference>
<comment type="function">
    <text evidence="1">Subunit of the oligosaccharyl transferase (OST) complex that catalyzes the initial transfer of a defined glycan (Glc(3)Man(9)GlcNAc(2) in eukaryotes) from the lipid carrier dolichol-pyrophosphate to an asparagine residue within an Asn-X-Ser/Thr consensus motif in nascent polypeptide chains, the first step in protein N-glycosylation. N-glycosylation occurs cotranslationally and the complex associates with the Sec61 complex at the channel-forming translocon complex that mediates protein translocation across the endoplasmic reticulum (ER). All subunits are required for a maximal enzyme activity.</text>
</comment>
<evidence type="ECO:0000256" key="10">
    <source>
        <dbReference type="ARBA" id="ARBA00023136"/>
    </source>
</evidence>
<keyword evidence="11" id="KW-1015">Disulfide bond</keyword>
<evidence type="ECO:0000256" key="9">
    <source>
        <dbReference type="ARBA" id="ARBA00022989"/>
    </source>
</evidence>
<protein>
    <submittedName>
        <fullName evidence="14">Tumor suppressor candidate 3-like</fullName>
    </submittedName>
</protein>
<keyword evidence="10 13" id="KW-0472">Membrane</keyword>
<dbReference type="GO" id="GO:0018279">
    <property type="term" value="P:protein N-linked glycosylation via asparagine"/>
    <property type="evidence" value="ECO:0007669"/>
    <property type="project" value="TreeGrafter"/>
</dbReference>
<evidence type="ECO:0000256" key="13">
    <source>
        <dbReference type="SAM" id="Phobius"/>
    </source>
</evidence>
<comment type="similarity">
    <text evidence="3">Belongs to the OST3/OST6 family.</text>
</comment>
<proteinExistence type="evidence at transcript level"/>
<evidence type="ECO:0000256" key="5">
    <source>
        <dbReference type="ARBA" id="ARBA00022692"/>
    </source>
</evidence>
<keyword evidence="9 13" id="KW-1133">Transmembrane helix</keyword>
<evidence type="ECO:0000256" key="3">
    <source>
        <dbReference type="ARBA" id="ARBA00009561"/>
    </source>
</evidence>
<dbReference type="EMBL" id="IACT01000072">
    <property type="protein sequence ID" value="LAC19527.1"/>
    <property type="molecule type" value="mRNA"/>
</dbReference>
<dbReference type="GO" id="GO:0015693">
    <property type="term" value="P:magnesium ion transport"/>
    <property type="evidence" value="ECO:0007669"/>
    <property type="project" value="UniProtKB-ARBA"/>
</dbReference>
<comment type="pathway">
    <text evidence="12">Protein modification.</text>
</comment>
<keyword evidence="5 13" id="KW-0812">Transmembrane</keyword>
<sequence length="191" mass="21549">MEFGRVISPIWLLLLYVVIGIYGAKKELTLGERAGQLTDMATKKPILTLNAEKFKQYVKATPRNYSMIVMFTALATNRQCGICRHASDEYQLVGNSWRYSPTFSNKLFFSMLDFDEGSDIFQQLQLNSAPVFMHFPARGRPKKMDTLDIQRVGFSSENIARWVAERTEIQILWVAGAGGAALDGRRSSLPS</sequence>
<evidence type="ECO:0000256" key="4">
    <source>
        <dbReference type="ARBA" id="ARBA00022448"/>
    </source>
</evidence>
<dbReference type="InterPro" id="IPR021149">
    <property type="entry name" value="OligosaccharylTrfase_OST3/OST6"/>
</dbReference>
<comment type="subcellular location">
    <subcellularLocation>
        <location evidence="2">Endoplasmic reticulum membrane</location>
        <topology evidence="2">Multi-pass membrane protein</topology>
    </subcellularLocation>
</comment>
<dbReference type="Gene3D" id="3.40.30.10">
    <property type="entry name" value="Glutaredoxin"/>
    <property type="match status" value="1"/>
</dbReference>
<evidence type="ECO:0000256" key="7">
    <source>
        <dbReference type="ARBA" id="ARBA00022824"/>
    </source>
</evidence>
<dbReference type="PANTHER" id="PTHR12692">
    <property type="entry name" value="DOLICHYL-DIPHOSPHOOLIGOSACCHARIDE--PROTEIN GLYCOSYLTRANSFERASE-RELATED"/>
    <property type="match status" value="1"/>
</dbReference>
<evidence type="ECO:0000256" key="6">
    <source>
        <dbReference type="ARBA" id="ARBA00022729"/>
    </source>
</evidence>
<accession>A0A6A7FLU3</accession>
<dbReference type="PANTHER" id="PTHR12692:SF0">
    <property type="entry name" value="GH11935P"/>
    <property type="match status" value="1"/>
</dbReference>
<dbReference type="AlphaFoldDB" id="A0A6A7FLU3"/>
<evidence type="ECO:0000256" key="11">
    <source>
        <dbReference type="ARBA" id="ARBA00023157"/>
    </source>
</evidence>
<evidence type="ECO:0000256" key="12">
    <source>
        <dbReference type="ARBA" id="ARBA00043952"/>
    </source>
</evidence>
<dbReference type="InterPro" id="IPR036249">
    <property type="entry name" value="Thioredoxin-like_sf"/>
</dbReference>
<reference evidence="14" key="1">
    <citation type="submission" date="2017-11" db="EMBL/GenBank/DDBJ databases">
        <title>The sensing device of the deep-sea amphipod.</title>
        <authorList>
            <person name="Kobayashi H."/>
            <person name="Nagahama T."/>
            <person name="Arai W."/>
            <person name="Sasagawa Y."/>
            <person name="Umeda M."/>
            <person name="Hayashi T."/>
            <person name="Nikaido I."/>
            <person name="Watanabe H."/>
            <person name="Oguri K."/>
            <person name="Kitazato H."/>
            <person name="Fujioka K."/>
            <person name="Kido Y."/>
            <person name="Takami H."/>
        </authorList>
    </citation>
    <scope>NUCLEOTIDE SEQUENCE</scope>
    <source>
        <tissue evidence="14">Whole body</tissue>
    </source>
</reference>
<evidence type="ECO:0000256" key="2">
    <source>
        <dbReference type="ARBA" id="ARBA00004477"/>
    </source>
</evidence>
<evidence type="ECO:0000313" key="14">
    <source>
        <dbReference type="EMBL" id="LAC19527.1"/>
    </source>
</evidence>
<dbReference type="GO" id="GO:0008250">
    <property type="term" value="C:oligosaccharyltransferase complex"/>
    <property type="evidence" value="ECO:0007669"/>
    <property type="project" value="TreeGrafter"/>
</dbReference>
<keyword evidence="8" id="KW-0460">Magnesium</keyword>
<keyword evidence="6" id="KW-0732">Signal</keyword>
<keyword evidence="7" id="KW-0256">Endoplasmic reticulum</keyword>
<name>A0A6A7FLU3_9CRUS</name>
<evidence type="ECO:0000256" key="8">
    <source>
        <dbReference type="ARBA" id="ARBA00022842"/>
    </source>
</evidence>
<dbReference type="SUPFAM" id="SSF52833">
    <property type="entry name" value="Thioredoxin-like"/>
    <property type="match status" value="1"/>
</dbReference>